<gene>
    <name evidence="3" type="ORF">HF086_009872</name>
</gene>
<keyword evidence="1" id="KW-0812">Transmembrane</keyword>
<organism evidence="3 4">
    <name type="scientific">Spodoptera exigua</name>
    <name type="common">Beet armyworm</name>
    <name type="synonym">Noctua fulgens</name>
    <dbReference type="NCBI Taxonomy" id="7107"/>
    <lineage>
        <taxon>Eukaryota</taxon>
        <taxon>Metazoa</taxon>
        <taxon>Ecdysozoa</taxon>
        <taxon>Arthropoda</taxon>
        <taxon>Hexapoda</taxon>
        <taxon>Insecta</taxon>
        <taxon>Pterygota</taxon>
        <taxon>Neoptera</taxon>
        <taxon>Endopterygota</taxon>
        <taxon>Lepidoptera</taxon>
        <taxon>Glossata</taxon>
        <taxon>Ditrysia</taxon>
        <taxon>Noctuoidea</taxon>
        <taxon>Noctuidae</taxon>
        <taxon>Amphipyrinae</taxon>
        <taxon>Spodoptera</taxon>
    </lineage>
</organism>
<keyword evidence="1" id="KW-0472">Membrane</keyword>
<reference evidence="3" key="1">
    <citation type="journal article" date="2021" name="G3 (Bethesda)">
        <title>Genome and transcriptome analysis of the beet armyworm Spodoptera exigua reveals targets for pest control. .</title>
        <authorList>
            <person name="Simon S."/>
            <person name="Breeschoten T."/>
            <person name="Jansen H.J."/>
            <person name="Dirks R.P."/>
            <person name="Schranz M.E."/>
            <person name="Ros V.I.D."/>
        </authorList>
    </citation>
    <scope>NUCLEOTIDE SEQUENCE</scope>
    <source>
        <strain evidence="3">TB_SE_WUR_2020</strain>
    </source>
</reference>
<dbReference type="Proteomes" id="UP000814243">
    <property type="component" value="Unassembled WGS sequence"/>
</dbReference>
<keyword evidence="1" id="KW-1133">Transmembrane helix</keyword>
<feature type="chain" id="PRO_5037134439" evidence="2">
    <location>
        <begin position="27"/>
        <end position="72"/>
    </location>
</feature>
<name>A0A922M4J7_SPOEX</name>
<evidence type="ECO:0000313" key="4">
    <source>
        <dbReference type="Proteomes" id="UP000814243"/>
    </source>
</evidence>
<feature type="signal peptide" evidence="2">
    <location>
        <begin position="1"/>
        <end position="26"/>
    </location>
</feature>
<evidence type="ECO:0000256" key="1">
    <source>
        <dbReference type="SAM" id="Phobius"/>
    </source>
</evidence>
<comment type="caution">
    <text evidence="3">The sequence shown here is derived from an EMBL/GenBank/DDBJ whole genome shotgun (WGS) entry which is preliminary data.</text>
</comment>
<accession>A0A922M4J7</accession>
<evidence type="ECO:0000256" key="2">
    <source>
        <dbReference type="SAM" id="SignalP"/>
    </source>
</evidence>
<evidence type="ECO:0000313" key="3">
    <source>
        <dbReference type="EMBL" id="KAH9629745.1"/>
    </source>
</evidence>
<dbReference type="EMBL" id="JACEFF010000852">
    <property type="protein sequence ID" value="KAH9629745.1"/>
    <property type="molecule type" value="Genomic_DNA"/>
</dbReference>
<feature type="transmembrane region" description="Helical" evidence="1">
    <location>
        <begin position="42"/>
        <end position="61"/>
    </location>
</feature>
<dbReference type="AlphaFoldDB" id="A0A922M4J7"/>
<keyword evidence="2" id="KW-0732">Signal</keyword>
<proteinExistence type="predicted"/>
<protein>
    <submittedName>
        <fullName evidence="3">Uncharacterized protein</fullName>
    </submittedName>
</protein>
<sequence>MNKFIPVLLLCYICVVAFIVIDVSEANDTKVLHRNRRYLSFLNMTRFYVSIVIELLFWLYAKCKLSRIKVYD</sequence>